<dbReference type="RefSeq" id="WP_168913688.1">
    <property type="nucleotide sequence ID" value="NZ_JABACI010000004.1"/>
</dbReference>
<dbReference type="Pfam" id="PF00378">
    <property type="entry name" value="ECH_1"/>
    <property type="match status" value="1"/>
</dbReference>
<comment type="catalytic activity">
    <reaction evidence="3">
        <text>a (3S)-3-hydroxyacyl-CoA = a (2E)-enoyl-CoA + H2O</text>
        <dbReference type="Rhea" id="RHEA:16105"/>
        <dbReference type="ChEBI" id="CHEBI:15377"/>
        <dbReference type="ChEBI" id="CHEBI:57318"/>
        <dbReference type="ChEBI" id="CHEBI:58856"/>
        <dbReference type="EC" id="4.2.1.17"/>
    </reaction>
</comment>
<dbReference type="Gene3D" id="3.90.226.10">
    <property type="entry name" value="2-enoyl-CoA Hydratase, Chain A, domain 1"/>
    <property type="match status" value="1"/>
</dbReference>
<keyword evidence="6" id="KW-1185">Reference proteome</keyword>
<reference evidence="5 6" key="1">
    <citation type="submission" date="2020-04" db="EMBL/GenBank/DDBJ databases">
        <title>CFH 90308 Microbacterium sp.</title>
        <authorList>
            <person name="Nie G."/>
            <person name="Ming H."/>
            <person name="Xia T."/>
        </authorList>
    </citation>
    <scope>NUCLEOTIDE SEQUENCE [LARGE SCALE GENOMIC DNA]</scope>
    <source>
        <strain evidence="5 6">CFH 90308</strain>
    </source>
</reference>
<comment type="caution">
    <text evidence="5">The sequence shown here is derived from an EMBL/GenBank/DDBJ whole genome shotgun (WGS) entry which is preliminary data.</text>
</comment>
<evidence type="ECO:0000256" key="3">
    <source>
        <dbReference type="ARBA" id="ARBA00023709"/>
    </source>
</evidence>
<comment type="catalytic activity">
    <reaction evidence="4">
        <text>a 4-saturated-(3S)-3-hydroxyacyl-CoA = a (3E)-enoyl-CoA + H2O</text>
        <dbReference type="Rhea" id="RHEA:20724"/>
        <dbReference type="ChEBI" id="CHEBI:15377"/>
        <dbReference type="ChEBI" id="CHEBI:58521"/>
        <dbReference type="ChEBI" id="CHEBI:137480"/>
        <dbReference type="EC" id="4.2.1.17"/>
    </reaction>
</comment>
<evidence type="ECO:0000256" key="4">
    <source>
        <dbReference type="ARBA" id="ARBA00023717"/>
    </source>
</evidence>
<comment type="similarity">
    <text evidence="1">Belongs to the enoyl-CoA hydratase/isomerase family.</text>
</comment>
<keyword evidence="2" id="KW-0456">Lyase</keyword>
<accession>A0ABX1KFL9</accession>
<dbReference type="CDD" id="cd06558">
    <property type="entry name" value="crotonase-like"/>
    <property type="match status" value="1"/>
</dbReference>
<evidence type="ECO:0000256" key="2">
    <source>
        <dbReference type="ARBA" id="ARBA00023239"/>
    </source>
</evidence>
<evidence type="ECO:0000313" key="5">
    <source>
        <dbReference type="EMBL" id="NLP85267.1"/>
    </source>
</evidence>
<protein>
    <submittedName>
        <fullName evidence="5">Enoyl-CoA hydratase</fullName>
    </submittedName>
</protein>
<name>A0ABX1KFL9_9MICO</name>
<dbReference type="SUPFAM" id="SSF52096">
    <property type="entry name" value="ClpP/crotonase"/>
    <property type="match status" value="1"/>
</dbReference>
<dbReference type="InterPro" id="IPR001753">
    <property type="entry name" value="Enoyl-CoA_hydra/iso"/>
</dbReference>
<evidence type="ECO:0000256" key="1">
    <source>
        <dbReference type="ARBA" id="ARBA00005254"/>
    </source>
</evidence>
<dbReference type="EMBL" id="JABACI010000004">
    <property type="protein sequence ID" value="NLP85267.1"/>
    <property type="molecule type" value="Genomic_DNA"/>
</dbReference>
<dbReference type="InterPro" id="IPR014748">
    <property type="entry name" value="Enoyl-CoA_hydra_C"/>
</dbReference>
<dbReference type="InterPro" id="IPR029045">
    <property type="entry name" value="ClpP/crotonase-like_dom_sf"/>
</dbReference>
<organism evidence="5 6">
    <name type="scientific">Microbacterium salsuginis</name>
    <dbReference type="NCBI Taxonomy" id="2722803"/>
    <lineage>
        <taxon>Bacteria</taxon>
        <taxon>Bacillati</taxon>
        <taxon>Actinomycetota</taxon>
        <taxon>Actinomycetes</taxon>
        <taxon>Micrococcales</taxon>
        <taxon>Microbacteriaceae</taxon>
        <taxon>Microbacterium</taxon>
    </lineage>
</organism>
<dbReference type="PANTHER" id="PTHR11941:SF54">
    <property type="entry name" value="ENOYL-COA HYDRATASE, MITOCHONDRIAL"/>
    <property type="match status" value="1"/>
</dbReference>
<dbReference type="PANTHER" id="PTHR11941">
    <property type="entry name" value="ENOYL-COA HYDRATASE-RELATED"/>
    <property type="match status" value="1"/>
</dbReference>
<sequence length="257" mass="27949">MSEEVRASTDAGVVTVTLSNPGRRNAITRDMYAELERVLTDAAADRSVRALVLRGADGAFAGGTDIRWLQQIRTGPQGVDYEADMRRVQTRLTDLDVPIVSIVEGACVGGGLVLAALSDIVVCTPSSMFGSPIARTIGNTLSPTSIARLSATFGRHRTAEMLFTARLFTADEALAAGFVNDVVEPDRIEERLAGMLDAIRACAPLTLRSFRILWRRMDAVLGEIEHDDVYREIYGSADFAEGVEAFLGKRRPRFEGL</sequence>
<dbReference type="Gene3D" id="1.10.12.10">
    <property type="entry name" value="Lyase 2-enoyl-coa Hydratase, Chain A, domain 2"/>
    <property type="match status" value="1"/>
</dbReference>
<dbReference type="Proteomes" id="UP001429745">
    <property type="component" value="Unassembled WGS sequence"/>
</dbReference>
<evidence type="ECO:0000313" key="6">
    <source>
        <dbReference type="Proteomes" id="UP001429745"/>
    </source>
</evidence>
<gene>
    <name evidence="5" type="ORF">HF576_15575</name>
</gene>
<proteinExistence type="inferred from homology"/>